<dbReference type="Pfam" id="PF05485">
    <property type="entry name" value="THAP"/>
    <property type="match status" value="1"/>
</dbReference>
<dbReference type="SMART" id="SM00692">
    <property type="entry name" value="DM3"/>
    <property type="match status" value="1"/>
</dbReference>
<dbReference type="PANTHER" id="PTHR46600">
    <property type="entry name" value="THAP DOMAIN-CONTAINING"/>
    <property type="match status" value="1"/>
</dbReference>
<organism evidence="14">
    <name type="scientific">Nyssomyia neivai</name>
    <dbReference type="NCBI Taxonomy" id="330878"/>
    <lineage>
        <taxon>Eukaryota</taxon>
        <taxon>Metazoa</taxon>
        <taxon>Ecdysozoa</taxon>
        <taxon>Arthropoda</taxon>
        <taxon>Hexapoda</taxon>
        <taxon>Insecta</taxon>
        <taxon>Pterygota</taxon>
        <taxon>Neoptera</taxon>
        <taxon>Endopterygota</taxon>
        <taxon>Diptera</taxon>
        <taxon>Nematocera</taxon>
        <taxon>Psychodoidea</taxon>
        <taxon>Psychodidae</taxon>
        <taxon>Nyssomyia</taxon>
    </lineage>
</organism>
<dbReference type="EMBL" id="GFDF01009870">
    <property type="protein sequence ID" value="JAV04214.1"/>
    <property type="molecule type" value="Transcribed_RNA"/>
</dbReference>
<dbReference type="InterPro" id="IPR026516">
    <property type="entry name" value="THAP1/10"/>
</dbReference>
<evidence type="ECO:0000256" key="9">
    <source>
        <dbReference type="ARBA" id="ARBA00023163"/>
    </source>
</evidence>
<dbReference type="PROSITE" id="PS50950">
    <property type="entry name" value="ZF_THAP"/>
    <property type="match status" value="1"/>
</dbReference>
<evidence type="ECO:0000256" key="12">
    <source>
        <dbReference type="PROSITE-ProRule" id="PRU00309"/>
    </source>
</evidence>
<evidence type="ECO:0000256" key="10">
    <source>
        <dbReference type="ARBA" id="ARBA00023242"/>
    </source>
</evidence>
<comment type="subcellular location">
    <subcellularLocation>
        <location evidence="1">Nucleus</location>
        <location evidence="1">Nucleoplasm</location>
    </subcellularLocation>
</comment>
<keyword evidence="7" id="KW-0175">Coiled coil</keyword>
<evidence type="ECO:0000256" key="8">
    <source>
        <dbReference type="ARBA" id="ARBA00023125"/>
    </source>
</evidence>
<dbReference type="SUPFAM" id="SSF57716">
    <property type="entry name" value="Glucocorticoid receptor-like (DNA-binding domain)"/>
    <property type="match status" value="1"/>
</dbReference>
<keyword evidence="3" id="KW-0479">Metal-binding</keyword>
<keyword evidence="8 12" id="KW-0238">DNA-binding</keyword>
<evidence type="ECO:0000256" key="2">
    <source>
        <dbReference type="ARBA" id="ARBA00006177"/>
    </source>
</evidence>
<dbReference type="SMART" id="SM00980">
    <property type="entry name" value="THAP"/>
    <property type="match status" value="1"/>
</dbReference>
<evidence type="ECO:0000256" key="3">
    <source>
        <dbReference type="ARBA" id="ARBA00022723"/>
    </source>
</evidence>
<dbReference type="GO" id="GO:0043565">
    <property type="term" value="F:sequence-specific DNA binding"/>
    <property type="evidence" value="ECO:0007669"/>
    <property type="project" value="InterPro"/>
</dbReference>
<keyword evidence="9" id="KW-0804">Transcription</keyword>
<evidence type="ECO:0000256" key="7">
    <source>
        <dbReference type="ARBA" id="ARBA00023054"/>
    </source>
</evidence>
<dbReference type="InterPro" id="IPR006612">
    <property type="entry name" value="THAP_Znf"/>
</dbReference>
<accession>A0A1L8DD22</accession>
<reference evidence="14" key="1">
    <citation type="submission" date="2016-12" db="EMBL/GenBank/DDBJ databases">
        <title>An insight into the sialome and mialome of the sand fly, Nyssomyia neivai.</title>
        <authorList>
            <person name="Sebastian V."/>
            <person name="Goulart T.M."/>
            <person name="Oliveira W."/>
            <person name="Calvo E."/>
            <person name="Oliveira L.F."/>
            <person name="Pinto M.C."/>
            <person name="Rosselino A.M."/>
            <person name="Ribeiro J.M."/>
        </authorList>
    </citation>
    <scope>NUCLEOTIDE SEQUENCE</scope>
</reference>
<dbReference type="AlphaFoldDB" id="A0A1L8DD22"/>
<sequence length="290" mass="34302">MRNCFVPLCDIQCKMIEKRMMFLPPKDPELFEKWKENLPKKRPFKRNDRVCERHFQPEDVIKTWEHKINGQIFHLERGKPRLRPNAIPCRNFPKEEEIDEMKKKKALRRAASVAHIQSPAKKRRKEELDVIEDVEQAKLEVGHNEIVQDEERVMMETLIVEEEQRRNVFTSIYDEIYEIILPSLLWGIHRDPEHDFFAFTCFDAIRQQAIKVIHIDTDLNMTVRVKGVVVSSDQLDYNTVSTDYISAILSEIDDQVMCEGESERCVVYAEKNSHYCSYCDKDLKSSQKIL</sequence>
<keyword evidence="5" id="KW-0862">Zinc</keyword>
<evidence type="ECO:0000256" key="1">
    <source>
        <dbReference type="ARBA" id="ARBA00004642"/>
    </source>
</evidence>
<evidence type="ECO:0000313" key="14">
    <source>
        <dbReference type="EMBL" id="JAV04214.1"/>
    </source>
</evidence>
<dbReference type="GO" id="GO:0005654">
    <property type="term" value="C:nucleoplasm"/>
    <property type="evidence" value="ECO:0007669"/>
    <property type="project" value="UniProtKB-SubCell"/>
</dbReference>
<feature type="domain" description="THAP-type" evidence="13">
    <location>
        <begin position="1"/>
        <end position="91"/>
    </location>
</feature>
<evidence type="ECO:0000256" key="5">
    <source>
        <dbReference type="ARBA" id="ARBA00022833"/>
    </source>
</evidence>
<dbReference type="GO" id="GO:0008270">
    <property type="term" value="F:zinc ion binding"/>
    <property type="evidence" value="ECO:0007669"/>
    <property type="project" value="UniProtKB-KW"/>
</dbReference>
<evidence type="ECO:0000256" key="11">
    <source>
        <dbReference type="ARBA" id="ARBA00023306"/>
    </source>
</evidence>
<keyword evidence="11" id="KW-0131">Cell cycle</keyword>
<evidence type="ECO:0000256" key="6">
    <source>
        <dbReference type="ARBA" id="ARBA00023015"/>
    </source>
</evidence>
<comment type="similarity">
    <text evidence="2">Belongs to the THAP1 family.</text>
</comment>
<dbReference type="PANTHER" id="PTHR46600:SF1">
    <property type="entry name" value="THAP DOMAIN-CONTAINING PROTEIN 1"/>
    <property type="match status" value="1"/>
</dbReference>
<keyword evidence="4 12" id="KW-0863">Zinc-finger</keyword>
<dbReference type="InterPro" id="IPR038441">
    <property type="entry name" value="THAP_Znf_sf"/>
</dbReference>
<evidence type="ECO:0000259" key="13">
    <source>
        <dbReference type="PROSITE" id="PS50950"/>
    </source>
</evidence>
<dbReference type="Gene3D" id="6.20.210.20">
    <property type="entry name" value="THAP domain"/>
    <property type="match status" value="1"/>
</dbReference>
<name>A0A1L8DD22_9DIPT</name>
<protein>
    <recommendedName>
        <fullName evidence="13">THAP-type domain-containing protein</fullName>
    </recommendedName>
</protein>
<keyword evidence="6" id="KW-0805">Transcription regulation</keyword>
<evidence type="ECO:0000256" key="4">
    <source>
        <dbReference type="ARBA" id="ARBA00022771"/>
    </source>
</evidence>
<keyword evidence="10" id="KW-0539">Nucleus</keyword>
<proteinExistence type="inferred from homology"/>